<sequence length="60" mass="7141">MQKSNLKLIYPIFFYEPTAKSYNWSIKDFNNTTIGRSHQSKEEKTKLKFIKDKSKEILAL</sequence>
<dbReference type="EMBL" id="UINC01045605">
    <property type="protein sequence ID" value="SVB52567.1"/>
    <property type="molecule type" value="Genomic_DNA"/>
</dbReference>
<name>A0A382ERW7_9ZZZZ</name>
<reference evidence="1" key="1">
    <citation type="submission" date="2018-05" db="EMBL/GenBank/DDBJ databases">
        <authorList>
            <person name="Lanie J.A."/>
            <person name="Ng W.-L."/>
            <person name="Kazmierczak K.M."/>
            <person name="Andrzejewski T.M."/>
            <person name="Davidsen T.M."/>
            <person name="Wayne K.J."/>
            <person name="Tettelin H."/>
            <person name="Glass J.I."/>
            <person name="Rusch D."/>
            <person name="Podicherti R."/>
            <person name="Tsui H.-C.T."/>
            <person name="Winkler M.E."/>
        </authorList>
    </citation>
    <scope>NUCLEOTIDE SEQUENCE</scope>
</reference>
<proteinExistence type="predicted"/>
<accession>A0A382ERW7</accession>
<dbReference type="AlphaFoldDB" id="A0A382ERW7"/>
<gene>
    <name evidence="1" type="ORF">METZ01_LOCUS205421</name>
</gene>
<evidence type="ECO:0000313" key="1">
    <source>
        <dbReference type="EMBL" id="SVB52567.1"/>
    </source>
</evidence>
<organism evidence="1">
    <name type="scientific">marine metagenome</name>
    <dbReference type="NCBI Taxonomy" id="408172"/>
    <lineage>
        <taxon>unclassified sequences</taxon>
        <taxon>metagenomes</taxon>
        <taxon>ecological metagenomes</taxon>
    </lineage>
</organism>
<protein>
    <submittedName>
        <fullName evidence="1">Uncharacterized protein</fullName>
    </submittedName>
</protein>
<feature type="non-terminal residue" evidence="1">
    <location>
        <position position="60"/>
    </location>
</feature>